<dbReference type="Proteomes" id="UP000530514">
    <property type="component" value="Unassembled WGS sequence"/>
</dbReference>
<accession>A0A7W1X8R2</accession>
<protein>
    <submittedName>
        <fullName evidence="1">Uncharacterized protein</fullName>
    </submittedName>
</protein>
<evidence type="ECO:0000313" key="1">
    <source>
        <dbReference type="EMBL" id="MBA4542077.1"/>
    </source>
</evidence>
<keyword evidence="2" id="KW-1185">Reference proteome</keyword>
<proteinExistence type="predicted"/>
<evidence type="ECO:0000313" key="2">
    <source>
        <dbReference type="Proteomes" id="UP000530514"/>
    </source>
</evidence>
<gene>
    <name evidence="1" type="ORF">H1164_04070</name>
</gene>
<dbReference type="OrthoDB" id="1683552at2"/>
<name>A0A7W1X8R2_9BACL</name>
<dbReference type="EMBL" id="JACEIP010000004">
    <property type="protein sequence ID" value="MBA4542077.1"/>
    <property type="molecule type" value="Genomic_DNA"/>
</dbReference>
<sequence>MRKISYACPVCNGFSALSILFPKCTTPLMDYGRFSDLLGDYSPYRPIDDLKMTDGWIDVATHRCPHHLFCPACGFSDVEMVSEIEI</sequence>
<organism evidence="1 2">
    <name type="scientific">Thermoactinomyces daqus</name>
    <dbReference type="NCBI Taxonomy" id="1329516"/>
    <lineage>
        <taxon>Bacteria</taxon>
        <taxon>Bacillati</taxon>
        <taxon>Bacillota</taxon>
        <taxon>Bacilli</taxon>
        <taxon>Bacillales</taxon>
        <taxon>Thermoactinomycetaceae</taxon>
        <taxon>Thermoactinomyces</taxon>
    </lineage>
</organism>
<reference evidence="1 2" key="1">
    <citation type="submission" date="2020-07" db="EMBL/GenBank/DDBJ databases">
        <authorList>
            <person name="Feng H."/>
        </authorList>
    </citation>
    <scope>NUCLEOTIDE SEQUENCE [LARGE SCALE GENOMIC DNA]</scope>
    <source>
        <strain evidence="2">s-11</strain>
    </source>
</reference>
<comment type="caution">
    <text evidence="1">The sequence shown here is derived from an EMBL/GenBank/DDBJ whole genome shotgun (WGS) entry which is preliminary data.</text>
</comment>
<dbReference type="AlphaFoldDB" id="A0A7W1X8R2"/>
<dbReference type="RefSeq" id="WP_052153923.1">
    <property type="nucleotide sequence ID" value="NZ_JACEIP010000004.1"/>
</dbReference>